<dbReference type="Proteomes" id="UP001390339">
    <property type="component" value="Unassembled WGS sequence"/>
</dbReference>
<feature type="compositionally biased region" description="Basic residues" evidence="1">
    <location>
        <begin position="1"/>
        <end position="16"/>
    </location>
</feature>
<name>A0ABR2HR41_9PEZI</name>
<feature type="compositionally biased region" description="Acidic residues" evidence="1">
    <location>
        <begin position="250"/>
        <end position="263"/>
    </location>
</feature>
<feature type="compositionally biased region" description="Polar residues" evidence="1">
    <location>
        <begin position="232"/>
        <end position="244"/>
    </location>
</feature>
<proteinExistence type="predicted"/>
<evidence type="ECO:0000256" key="1">
    <source>
        <dbReference type="SAM" id="MobiDB-lite"/>
    </source>
</evidence>
<evidence type="ECO:0000313" key="3">
    <source>
        <dbReference type="Proteomes" id="UP001390339"/>
    </source>
</evidence>
<dbReference type="PANTHER" id="PTHR38166">
    <property type="entry name" value="C2H2-TYPE DOMAIN-CONTAINING PROTEIN-RELATED"/>
    <property type="match status" value="1"/>
</dbReference>
<feature type="region of interest" description="Disordered" evidence="1">
    <location>
        <begin position="360"/>
        <end position="381"/>
    </location>
</feature>
<evidence type="ECO:0008006" key="4">
    <source>
        <dbReference type="Google" id="ProtNLM"/>
    </source>
</evidence>
<feature type="region of interest" description="Disordered" evidence="1">
    <location>
        <begin position="232"/>
        <end position="274"/>
    </location>
</feature>
<gene>
    <name evidence="2" type="ORF">PGQ11_014017</name>
</gene>
<evidence type="ECO:0000313" key="2">
    <source>
        <dbReference type="EMBL" id="KAK8851538.1"/>
    </source>
</evidence>
<comment type="caution">
    <text evidence="2">The sequence shown here is derived from an EMBL/GenBank/DDBJ whole genome shotgun (WGS) entry which is preliminary data.</text>
</comment>
<feature type="compositionally biased region" description="Pro residues" evidence="1">
    <location>
        <begin position="24"/>
        <end position="38"/>
    </location>
</feature>
<keyword evidence="3" id="KW-1185">Reference proteome</keyword>
<dbReference type="PANTHER" id="PTHR38166:SF1">
    <property type="entry name" value="C2H2-TYPE DOMAIN-CONTAINING PROTEIN"/>
    <property type="match status" value="1"/>
</dbReference>
<feature type="region of interest" description="Disordered" evidence="1">
    <location>
        <begin position="1"/>
        <end position="42"/>
    </location>
</feature>
<sequence>MPSKSHKNNGPKRKRLQGSVGHPSPSPGPSSPPPPPSSPSENTRKVIELFRQVLSDHVMGRDSGNLACPFLKHDPGRYASVINSCTITGFKDVGSLRDHIKRVHSRKFGCTECFNHRFNCAKGKLKAAKIKHQALEECKESKTKREKSTEADVDTAEWMSEEQERDYEILDLRKARQNNLKESFREIYTHLWPESKEIPDYSYGSGFIISMPVIEQVLEKMTLGPTGILSSTGFLNQHSSSYEQGTMAEPEPEEDPTPQEQQEELSGMPRDDDSFYASFMVGPSTAVATGIVNRNYQDISPYCNNSNNPERTYPPSGSFSLHLASSLNNSNNDQSTMNASFTTHAPMADPRVQPFSFNMPASTGQSNTDSGYGTVRSTGNDNGCKPPAQIHQQRAHHDFPPLENNWVALRHTGGPPGPEDPPEGEDIQLDEEELSYDFNNLPNAGDQLEWALDTSSLYG</sequence>
<reference evidence="2 3" key="1">
    <citation type="journal article" date="2024" name="IMA Fungus">
        <title>Apiospora arundinis, a panoply of carbohydrate-active enzymes and secondary metabolites.</title>
        <authorList>
            <person name="Sorensen T."/>
            <person name="Petersen C."/>
            <person name="Muurmann A.T."/>
            <person name="Christiansen J.V."/>
            <person name="Brundto M.L."/>
            <person name="Overgaard C.K."/>
            <person name="Boysen A.T."/>
            <person name="Wollenberg R.D."/>
            <person name="Larsen T.O."/>
            <person name="Sorensen J.L."/>
            <person name="Nielsen K.L."/>
            <person name="Sondergaard T.E."/>
        </authorList>
    </citation>
    <scope>NUCLEOTIDE SEQUENCE [LARGE SCALE GENOMIC DNA]</scope>
    <source>
        <strain evidence="2 3">AAU 773</strain>
    </source>
</reference>
<organism evidence="2 3">
    <name type="scientific">Apiospora arundinis</name>
    <dbReference type="NCBI Taxonomy" id="335852"/>
    <lineage>
        <taxon>Eukaryota</taxon>
        <taxon>Fungi</taxon>
        <taxon>Dikarya</taxon>
        <taxon>Ascomycota</taxon>
        <taxon>Pezizomycotina</taxon>
        <taxon>Sordariomycetes</taxon>
        <taxon>Xylariomycetidae</taxon>
        <taxon>Amphisphaeriales</taxon>
        <taxon>Apiosporaceae</taxon>
        <taxon>Apiospora</taxon>
    </lineage>
</organism>
<protein>
    <recommendedName>
        <fullName evidence="4">C2H2-type domain-containing protein</fullName>
    </recommendedName>
</protein>
<dbReference type="EMBL" id="JAPCWZ010000009">
    <property type="protein sequence ID" value="KAK8851538.1"/>
    <property type="molecule type" value="Genomic_DNA"/>
</dbReference>
<accession>A0ABR2HR41</accession>
<feature type="region of interest" description="Disordered" evidence="1">
    <location>
        <begin position="408"/>
        <end position="427"/>
    </location>
</feature>